<feature type="compositionally biased region" description="Low complexity" evidence="2">
    <location>
        <begin position="517"/>
        <end position="528"/>
    </location>
</feature>
<organism evidence="4 5">
    <name type="scientific">Cardiosporidium cionae</name>
    <dbReference type="NCBI Taxonomy" id="476202"/>
    <lineage>
        <taxon>Eukaryota</taxon>
        <taxon>Sar</taxon>
        <taxon>Alveolata</taxon>
        <taxon>Apicomplexa</taxon>
        <taxon>Aconoidasida</taxon>
        <taxon>Nephromycida</taxon>
        <taxon>Cardiosporidium</taxon>
    </lineage>
</organism>
<feature type="region of interest" description="Disordered" evidence="2">
    <location>
        <begin position="589"/>
        <end position="659"/>
    </location>
</feature>
<name>A0ABQ7J6H3_9APIC</name>
<evidence type="ECO:0000256" key="1">
    <source>
        <dbReference type="ARBA" id="ARBA00022884"/>
    </source>
</evidence>
<dbReference type="EMBL" id="JADAQX010000711">
    <property type="protein sequence ID" value="KAF8819524.1"/>
    <property type="molecule type" value="Genomic_DNA"/>
</dbReference>
<dbReference type="InterPro" id="IPR032710">
    <property type="entry name" value="NTF2-like_dom_sf"/>
</dbReference>
<gene>
    <name evidence="4" type="ORF">IE077_000891</name>
</gene>
<comment type="caution">
    <text evidence="4">The sequence shown here is derived from an EMBL/GenBank/DDBJ whole genome shotgun (WGS) entry which is preliminary data.</text>
</comment>
<feature type="compositionally biased region" description="Low complexity" evidence="2">
    <location>
        <begin position="537"/>
        <end position="549"/>
    </location>
</feature>
<dbReference type="PROSITE" id="PS50177">
    <property type="entry name" value="NTF2_DOMAIN"/>
    <property type="match status" value="1"/>
</dbReference>
<dbReference type="PANTHER" id="PTHR10693:SF20">
    <property type="entry name" value="AT27578P"/>
    <property type="match status" value="1"/>
</dbReference>
<feature type="compositionally biased region" description="Polar residues" evidence="2">
    <location>
        <begin position="592"/>
        <end position="604"/>
    </location>
</feature>
<dbReference type="Pfam" id="PF02136">
    <property type="entry name" value="NTF2"/>
    <property type="match status" value="1"/>
</dbReference>
<evidence type="ECO:0000313" key="5">
    <source>
        <dbReference type="Proteomes" id="UP000823046"/>
    </source>
</evidence>
<evidence type="ECO:0000256" key="2">
    <source>
        <dbReference type="SAM" id="MobiDB-lite"/>
    </source>
</evidence>
<accession>A0ABQ7J6H3</accession>
<feature type="region of interest" description="Disordered" evidence="2">
    <location>
        <begin position="327"/>
        <end position="420"/>
    </location>
</feature>
<dbReference type="InterPro" id="IPR018222">
    <property type="entry name" value="Nuclear_transport_factor_2_euk"/>
</dbReference>
<dbReference type="SUPFAM" id="SSF54427">
    <property type="entry name" value="NTF2-like"/>
    <property type="match status" value="1"/>
</dbReference>
<dbReference type="Proteomes" id="UP000823046">
    <property type="component" value="Unassembled WGS sequence"/>
</dbReference>
<dbReference type="InterPro" id="IPR002075">
    <property type="entry name" value="NTF2_dom"/>
</dbReference>
<evidence type="ECO:0000313" key="4">
    <source>
        <dbReference type="EMBL" id="KAF8819524.1"/>
    </source>
</evidence>
<sequence>MQLLISSSTTLHCELKLGVELFSSSALHSILFLEDMACITHNSPLSTVVTPPTHYPAAVNTSYPFPYGQPPLPSVNSYPQTSAPSHGVAYSSGPPSLHAKECTLSNALDGNYEQMPVAPLPPVTVSPSSIGVQEVAHSFVFQYFSMLHVDPQNLHLFYDEDSKLSRLSEGHSSSSPIWWKAYGQREIYEGFEKCLVKNITSQIHCIEAQESSDGSILLLVTGSLTIANEPPREFVQSVYLAKQKSNHTLHPTNETVQDNVTEEKVVAELTDNEGTIEEVIAPQAIGTTIVPKQAAEKWNIDETYRNQSGNVVEETQQPLTTILEPTIAVERKPESASVPHSIESNKDEENNEFSSGAADCNENITSSPKPHGVGRHWGEMAPILESAPDPSWPRLSDSIKQKNASVKESTERPYSHDSSSFASKLMRNVSSKGTFQRGYAVQANKEEKGINGNSTTMLSGSTEMRIDYAGRPSFNRGAEQESHGRSNYANRNSHDAYSKYPHRGSYISRNEESKRNASGTSALSSAGAPNNANGKESSASPTTATSSGTNIREKNATAMEGDASVFQESNGEYRNNPLNRAKHDVERVPYANNGNRNSNWSDVNSARRKPRVSTGVISNVDGAGGKNFGNFPKASDRPGPMNRENSHGKPTQPFATIKS</sequence>
<keyword evidence="1" id="KW-0694">RNA-binding</keyword>
<protein>
    <submittedName>
        <fullName evidence="4">Nuclear transport factor 2 (Ntf2) domain-containing protein</fullName>
    </submittedName>
</protein>
<reference evidence="4 5" key="1">
    <citation type="journal article" date="2020" name="bioRxiv">
        <title>Metabolic contributions of an alphaproteobacterial endosymbiont in the apicomplexan Cardiosporidium cionae.</title>
        <authorList>
            <person name="Hunter E.S."/>
            <person name="Paight C.J."/>
            <person name="Lane C.E."/>
        </authorList>
    </citation>
    <scope>NUCLEOTIDE SEQUENCE [LARGE SCALE GENOMIC DNA]</scope>
    <source>
        <strain evidence="4">ESH_2018</strain>
    </source>
</reference>
<dbReference type="Gene3D" id="3.10.450.50">
    <property type="match status" value="1"/>
</dbReference>
<dbReference type="InterPro" id="IPR039539">
    <property type="entry name" value="Ras_GTPase_bind_prot"/>
</dbReference>
<evidence type="ECO:0000259" key="3">
    <source>
        <dbReference type="PROSITE" id="PS50177"/>
    </source>
</evidence>
<dbReference type="PANTHER" id="PTHR10693">
    <property type="entry name" value="RAS GTPASE-ACTIVATING PROTEIN-BINDING PROTEIN"/>
    <property type="match status" value="1"/>
</dbReference>
<feature type="region of interest" description="Disordered" evidence="2">
    <location>
        <begin position="473"/>
        <end position="552"/>
    </location>
</feature>
<feature type="domain" description="NTF2" evidence="3">
    <location>
        <begin position="135"/>
        <end position="258"/>
    </location>
</feature>
<keyword evidence="5" id="KW-1185">Reference proteome</keyword>
<proteinExistence type="predicted"/>